<dbReference type="EMBL" id="SJPU01000001">
    <property type="protein sequence ID" value="TWU19123.1"/>
    <property type="molecule type" value="Genomic_DNA"/>
</dbReference>
<reference evidence="1 2" key="1">
    <citation type="journal article" date="2020" name="Antonie Van Leeuwenhoek">
        <title>Rhodopirellula heiligendammensis sp. nov., Rhodopirellula pilleata sp. nov., and Rhodopirellula solitaria sp. nov. isolated from natural or artificial marine surfaces in Northern Germany and California, USA, and emended description of the genus Rhodopirellula.</title>
        <authorList>
            <person name="Kallscheuer N."/>
            <person name="Wiegand S."/>
            <person name="Jogler M."/>
            <person name="Boedeker C."/>
            <person name="Peeters S.H."/>
            <person name="Rast P."/>
            <person name="Heuer A."/>
            <person name="Jetten M.S.M."/>
            <person name="Rohde M."/>
            <person name="Jogler C."/>
        </authorList>
    </citation>
    <scope>NUCLEOTIDE SEQUENCE [LARGE SCALE GENOMIC DNA]</scope>
    <source>
        <strain evidence="1 2">Poly21</strain>
    </source>
</reference>
<proteinExistence type="predicted"/>
<accession>A0A5C6C3N5</accession>
<keyword evidence="2" id="KW-1185">Reference proteome</keyword>
<dbReference type="RefSeq" id="WP_302117776.1">
    <property type="nucleotide sequence ID" value="NZ_SJPU01000001.1"/>
</dbReference>
<dbReference type="AlphaFoldDB" id="A0A5C6C3N5"/>
<evidence type="ECO:0000313" key="2">
    <source>
        <dbReference type="Proteomes" id="UP000319908"/>
    </source>
</evidence>
<sequence>MNIPFIPLAHKQLGESIRCTGFGMAAGIASLAWSLSGSVANAQQPRTMQHEGRSFAVVPAAEMSSVFETSGEEIIVSEFDQNFPLIHGSQIAAGSCSGSQCPGNCGSPTCGGGGLHGGGFFGHRQNSCNDGCATCNPFCYGRVEAVYMQRDGLDNFTRSRSPAMLLDEPNFEAAPRITIGTAPDCVTGYEASFVGPLNFDTNRTAVGRSGQTLLTQRTVIPAAPPVPGLQVDEVFSLYGDPVNPDATLFQRYRTEFWSVEASRTSLAWDIAKLLIGVRYIRLDEQYDLIGADPTAGQSGAIYSKTTNDLIGMQIGGDIFTPVCRSTSAYFRGRGGLYYNNAGSTALVSKDATLLYGIRDNHDGFAAMFEFGGGLQYQISEMFSVHGGGELWYLTKVATAADQIPTIVGDNIGAHGTRASDDIFFAGFNVGATMKY</sequence>
<protein>
    <submittedName>
        <fullName evidence="1">Uncharacterized protein</fullName>
    </submittedName>
</protein>
<organism evidence="1 2">
    <name type="scientific">Allorhodopirellula heiligendammensis</name>
    <dbReference type="NCBI Taxonomy" id="2714739"/>
    <lineage>
        <taxon>Bacteria</taxon>
        <taxon>Pseudomonadati</taxon>
        <taxon>Planctomycetota</taxon>
        <taxon>Planctomycetia</taxon>
        <taxon>Pirellulales</taxon>
        <taxon>Pirellulaceae</taxon>
        <taxon>Allorhodopirellula</taxon>
    </lineage>
</organism>
<name>A0A5C6C3N5_9BACT</name>
<comment type="caution">
    <text evidence="1">The sequence shown here is derived from an EMBL/GenBank/DDBJ whole genome shotgun (WGS) entry which is preliminary data.</text>
</comment>
<gene>
    <name evidence="1" type="ORF">Poly21_12940</name>
</gene>
<dbReference type="Proteomes" id="UP000319908">
    <property type="component" value="Unassembled WGS sequence"/>
</dbReference>
<evidence type="ECO:0000313" key="1">
    <source>
        <dbReference type="EMBL" id="TWU19123.1"/>
    </source>
</evidence>